<evidence type="ECO:0000256" key="1">
    <source>
        <dbReference type="SAM" id="MobiDB-lite"/>
    </source>
</evidence>
<keyword evidence="3" id="KW-1185">Reference proteome</keyword>
<dbReference type="OMA" id="HGYAKEQ"/>
<dbReference type="AlphaFoldDB" id="A0A3P6TD73"/>
<name>A0A3P6TD73_LITSI</name>
<evidence type="ECO:0000313" key="2">
    <source>
        <dbReference type="EMBL" id="VDK86112.1"/>
    </source>
</evidence>
<reference evidence="2 3" key="1">
    <citation type="submission" date="2018-08" db="EMBL/GenBank/DDBJ databases">
        <authorList>
            <person name="Laetsch R D."/>
            <person name="Stevens L."/>
            <person name="Kumar S."/>
            <person name="Blaxter L. M."/>
        </authorList>
    </citation>
    <scope>NUCLEOTIDE SEQUENCE [LARGE SCALE GENOMIC DNA]</scope>
</reference>
<dbReference type="Proteomes" id="UP000277928">
    <property type="component" value="Unassembled WGS sequence"/>
</dbReference>
<evidence type="ECO:0000313" key="3">
    <source>
        <dbReference type="Proteomes" id="UP000277928"/>
    </source>
</evidence>
<dbReference type="PANTHER" id="PTHR37970">
    <property type="entry name" value="PROTEIN CBG08587"/>
    <property type="match status" value="1"/>
</dbReference>
<gene>
    <name evidence="2" type="ORF">NLS_LOCUS7455</name>
</gene>
<accession>A0A3P6TD73</accession>
<dbReference type="OrthoDB" id="6381867at2759"/>
<proteinExistence type="predicted"/>
<organism evidence="2 3">
    <name type="scientific">Litomosoides sigmodontis</name>
    <name type="common">Filarial nematode worm</name>
    <dbReference type="NCBI Taxonomy" id="42156"/>
    <lineage>
        <taxon>Eukaryota</taxon>
        <taxon>Metazoa</taxon>
        <taxon>Ecdysozoa</taxon>
        <taxon>Nematoda</taxon>
        <taxon>Chromadorea</taxon>
        <taxon>Rhabditida</taxon>
        <taxon>Spirurina</taxon>
        <taxon>Spiruromorpha</taxon>
        <taxon>Filarioidea</taxon>
        <taxon>Onchocercidae</taxon>
        <taxon>Litomosoides</taxon>
    </lineage>
</organism>
<protein>
    <submittedName>
        <fullName evidence="2">Uncharacterized protein</fullName>
    </submittedName>
</protein>
<dbReference type="EMBL" id="UYRX01000772">
    <property type="protein sequence ID" value="VDK86112.1"/>
    <property type="molecule type" value="Genomic_DNA"/>
</dbReference>
<feature type="region of interest" description="Disordered" evidence="1">
    <location>
        <begin position="370"/>
        <end position="391"/>
    </location>
</feature>
<dbReference type="PANTHER" id="PTHR37970:SF1">
    <property type="entry name" value="SERINE-RICH ADHESIN FOR PLATELETS"/>
    <property type="match status" value="1"/>
</dbReference>
<sequence>MDFSQMIEDPRHTPGRRHGYAKEQLSQQAFTNSNQRSLISNFINTPPLVKPQINFTHCDINDTDKCYQIKSFIDYRQQKLGRNNHTSLYPSQKSAFSTYRSYANQKAPKIQVAPPPFIDHAPSDDILRPKPRYATSINRSCSKNVAELGRMEYMENDNCNKMNAIDSRNEGTAVQQRSAKVCYPELRSRALSMIAEKKVKDLPELKNFKTILNKFKIASDRALQQQKQRGRIRCGASDCKSDRGFSMPDCEQSIVAHSDDNYDNYKLTNDKMRAFTTSAPINEKNACNTLPKQWLTHVNDTYTDSDVEQPRLLITSKISSVPHALPTSSSSHMHPSRTNSLRNDHLRLHYSMCFNENFATTLVALAQLSATSSPPHPTSPRGKRGSETRDDNSTAFAIGLYKQATYELLQMTSSNLEMLQYASLNEKKFFIRRNLSISKANLQKLKLDDLIFESMIPIFSKCSTHVFNAFLPHDSFLSAAINAEPVVTQSNPVKLDLFTGNIWNPPTLVEIKAEQAEVCRILQSIPQHQCSQKYRFLIIPRHNLLTFSSFATNHQQHTAEEYEQMVCFTLLQLICALKSFQLNGIETINSDLSEFILLCRYTQTTHNIGNLDYLPRILLLQESLRTTNRKPITGLCYYGLEILSTMLNLNHNSIAHFTAPIQQCAKALQQDKSSSLTEAQKALEFGMFVGHEASQFSDEEDAQAWIDSKRADYVNYLFREVAGDSCSLNEVYERLRLQFLLSVTPQALLKMLENMKSPKTLNKTLFHVQPK</sequence>